<dbReference type="Proteomes" id="UP000821845">
    <property type="component" value="Chromosome 5"/>
</dbReference>
<organism evidence="1 2">
    <name type="scientific">Hyalomma asiaticum</name>
    <name type="common">Tick</name>
    <dbReference type="NCBI Taxonomy" id="266040"/>
    <lineage>
        <taxon>Eukaryota</taxon>
        <taxon>Metazoa</taxon>
        <taxon>Ecdysozoa</taxon>
        <taxon>Arthropoda</taxon>
        <taxon>Chelicerata</taxon>
        <taxon>Arachnida</taxon>
        <taxon>Acari</taxon>
        <taxon>Parasitiformes</taxon>
        <taxon>Ixodida</taxon>
        <taxon>Ixodoidea</taxon>
        <taxon>Ixodidae</taxon>
        <taxon>Hyalomminae</taxon>
        <taxon>Hyalomma</taxon>
    </lineage>
</organism>
<reference evidence="1" key="1">
    <citation type="submission" date="2020-05" db="EMBL/GenBank/DDBJ databases">
        <title>Large-scale comparative analyses of tick genomes elucidate their genetic diversity and vector capacities.</title>
        <authorList>
            <person name="Jia N."/>
            <person name="Wang J."/>
            <person name="Shi W."/>
            <person name="Du L."/>
            <person name="Sun Y."/>
            <person name="Zhan W."/>
            <person name="Jiang J."/>
            <person name="Wang Q."/>
            <person name="Zhang B."/>
            <person name="Ji P."/>
            <person name="Sakyi L.B."/>
            <person name="Cui X."/>
            <person name="Yuan T."/>
            <person name="Jiang B."/>
            <person name="Yang W."/>
            <person name="Lam T.T.-Y."/>
            <person name="Chang Q."/>
            <person name="Ding S."/>
            <person name="Wang X."/>
            <person name="Zhu J."/>
            <person name="Ruan X."/>
            <person name="Zhao L."/>
            <person name="Wei J."/>
            <person name="Que T."/>
            <person name="Du C."/>
            <person name="Cheng J."/>
            <person name="Dai P."/>
            <person name="Han X."/>
            <person name="Huang E."/>
            <person name="Gao Y."/>
            <person name="Liu J."/>
            <person name="Shao H."/>
            <person name="Ye R."/>
            <person name="Li L."/>
            <person name="Wei W."/>
            <person name="Wang X."/>
            <person name="Wang C."/>
            <person name="Yang T."/>
            <person name="Huo Q."/>
            <person name="Li W."/>
            <person name="Guo W."/>
            <person name="Chen H."/>
            <person name="Zhou L."/>
            <person name="Ni X."/>
            <person name="Tian J."/>
            <person name="Zhou Y."/>
            <person name="Sheng Y."/>
            <person name="Liu T."/>
            <person name="Pan Y."/>
            <person name="Xia L."/>
            <person name="Li J."/>
            <person name="Zhao F."/>
            <person name="Cao W."/>
        </authorList>
    </citation>
    <scope>NUCLEOTIDE SEQUENCE</scope>
    <source>
        <strain evidence="1">Hyas-2018</strain>
    </source>
</reference>
<name>A0ACB7S9J9_HYAAI</name>
<sequence>MEHAEQIALSRRLCIKRKKAVRGDWRLTEVESSRKKGIPRTGDAQTGNGTKRAAERCCCYCRGGTRDSGVSSTRKRKDGRKEARASLLRNRKCYKEALLSISLEEARPLLLTSFFFVILRGSSSARRSPFAFIFPIIPCVLPKYSLFLPTQTPPSSSPSSLPSFKKRGGDQSITARAGHCMAKNKRRKKQRCRVPLFPAAGLIVTAGIGGEGLEIQRDSTDAPYCQ</sequence>
<keyword evidence="2" id="KW-1185">Reference proteome</keyword>
<protein>
    <submittedName>
        <fullName evidence="1">Uncharacterized protein</fullName>
    </submittedName>
</protein>
<gene>
    <name evidence="1" type="ORF">HPB50_012998</name>
</gene>
<comment type="caution">
    <text evidence="1">The sequence shown here is derived from an EMBL/GenBank/DDBJ whole genome shotgun (WGS) entry which is preliminary data.</text>
</comment>
<proteinExistence type="predicted"/>
<evidence type="ECO:0000313" key="2">
    <source>
        <dbReference type="Proteomes" id="UP000821845"/>
    </source>
</evidence>
<dbReference type="EMBL" id="CM023485">
    <property type="protein sequence ID" value="KAH6930348.1"/>
    <property type="molecule type" value="Genomic_DNA"/>
</dbReference>
<accession>A0ACB7S9J9</accession>
<evidence type="ECO:0000313" key="1">
    <source>
        <dbReference type="EMBL" id="KAH6930348.1"/>
    </source>
</evidence>